<accession>A0A085NNN8</accession>
<dbReference type="Proteomes" id="UP000030764">
    <property type="component" value="Unassembled WGS sequence"/>
</dbReference>
<protein>
    <submittedName>
        <fullName evidence="2">Uncharacterized protein</fullName>
    </submittedName>
</protein>
<dbReference type="EMBL" id="KL363193">
    <property type="protein sequence ID" value="KFD56554.1"/>
    <property type="molecule type" value="Genomic_DNA"/>
</dbReference>
<evidence type="ECO:0000313" key="1">
    <source>
        <dbReference type="EMBL" id="KFD56554.1"/>
    </source>
</evidence>
<dbReference type="EMBL" id="KL367484">
    <property type="protein sequence ID" value="KFD71084.1"/>
    <property type="molecule type" value="Genomic_DNA"/>
</dbReference>
<gene>
    <name evidence="1" type="ORF">M513_02658</name>
    <name evidence="2" type="ORF">M514_02658</name>
</gene>
<dbReference type="AlphaFoldDB" id="A0A085NNN8"/>
<name>A0A085NNN8_9BILA</name>
<dbReference type="Proteomes" id="UP000030758">
    <property type="component" value="Unassembled WGS sequence"/>
</dbReference>
<sequence length="87" mass="9704">MIRLLSPDDPEDPSLCKLDFSQPTQTMRAKVNAGSSDPATKSRRVNVDSTAVGPLYKAADKPLVRPTEKLKASLKRQWSLVLNLRQR</sequence>
<organism evidence="2">
    <name type="scientific">Trichuris suis</name>
    <name type="common">pig whipworm</name>
    <dbReference type="NCBI Taxonomy" id="68888"/>
    <lineage>
        <taxon>Eukaryota</taxon>
        <taxon>Metazoa</taxon>
        <taxon>Ecdysozoa</taxon>
        <taxon>Nematoda</taxon>
        <taxon>Enoplea</taxon>
        <taxon>Dorylaimia</taxon>
        <taxon>Trichinellida</taxon>
        <taxon>Trichuridae</taxon>
        <taxon>Trichuris</taxon>
    </lineage>
</organism>
<proteinExistence type="predicted"/>
<keyword evidence="3" id="KW-1185">Reference proteome</keyword>
<evidence type="ECO:0000313" key="3">
    <source>
        <dbReference type="Proteomes" id="UP000030764"/>
    </source>
</evidence>
<reference evidence="2 3" key="1">
    <citation type="journal article" date="2014" name="Nat. Genet.">
        <title>Genome and transcriptome of the porcine whipworm Trichuris suis.</title>
        <authorList>
            <person name="Jex A.R."/>
            <person name="Nejsum P."/>
            <person name="Schwarz E.M."/>
            <person name="Hu L."/>
            <person name="Young N.D."/>
            <person name="Hall R.S."/>
            <person name="Korhonen P.K."/>
            <person name="Liao S."/>
            <person name="Thamsborg S."/>
            <person name="Xia J."/>
            <person name="Xu P."/>
            <person name="Wang S."/>
            <person name="Scheerlinck J.P."/>
            <person name="Hofmann A."/>
            <person name="Sternberg P.W."/>
            <person name="Wang J."/>
            <person name="Gasser R.B."/>
        </authorList>
    </citation>
    <scope>NUCLEOTIDE SEQUENCE [LARGE SCALE GENOMIC DNA]</scope>
    <source>
        <strain evidence="2">DCEP-RM93F</strain>
        <strain evidence="1">DCEP-RM93M</strain>
    </source>
</reference>
<evidence type="ECO:0000313" key="2">
    <source>
        <dbReference type="EMBL" id="KFD71084.1"/>
    </source>
</evidence>